<dbReference type="Gramene" id="EOY18868">
    <property type="protein sequence ID" value="EOY18868"/>
    <property type="gene ID" value="TCM_043370"/>
</dbReference>
<evidence type="ECO:0000313" key="3">
    <source>
        <dbReference type="EMBL" id="EOY18868.1"/>
    </source>
</evidence>
<keyword evidence="1" id="KW-0175">Coiled coil</keyword>
<dbReference type="Pfam" id="PF03108">
    <property type="entry name" value="DBD_Tnp_Mut"/>
    <property type="match status" value="1"/>
</dbReference>
<dbReference type="EMBL" id="CM001888">
    <property type="protein sequence ID" value="EOY18868.1"/>
    <property type="molecule type" value="Genomic_DNA"/>
</dbReference>
<reference evidence="3 4" key="1">
    <citation type="journal article" date="2013" name="Genome Biol.">
        <title>The genome sequence of the most widely cultivated cacao type and its use to identify candidate genes regulating pod color.</title>
        <authorList>
            <person name="Motamayor J.C."/>
            <person name="Mockaitis K."/>
            <person name="Schmutz J."/>
            <person name="Haiminen N."/>
            <person name="Iii D.L."/>
            <person name="Cornejo O."/>
            <person name="Findley S.D."/>
            <person name="Zheng P."/>
            <person name="Utro F."/>
            <person name="Royaert S."/>
            <person name="Saski C."/>
            <person name="Jenkins J."/>
            <person name="Podicheti R."/>
            <person name="Zhao M."/>
            <person name="Scheffler B.E."/>
            <person name="Stack J.C."/>
            <person name="Feltus F.A."/>
            <person name="Mustiga G.M."/>
            <person name="Amores F."/>
            <person name="Phillips W."/>
            <person name="Marelli J.P."/>
            <person name="May G.D."/>
            <person name="Shapiro H."/>
            <person name="Ma J."/>
            <person name="Bustamante C.D."/>
            <person name="Schnell R.J."/>
            <person name="Main D."/>
            <person name="Gilbert D."/>
            <person name="Parida L."/>
            <person name="Kuhn D.N."/>
        </authorList>
    </citation>
    <scope>NUCLEOTIDE SEQUENCE [LARGE SCALE GENOMIC DNA]</scope>
    <source>
        <strain evidence="4">cv. Matina 1-6</strain>
    </source>
</reference>
<dbReference type="InParanoid" id="A0A061FPN9"/>
<evidence type="ECO:0000313" key="4">
    <source>
        <dbReference type="Proteomes" id="UP000026915"/>
    </source>
</evidence>
<evidence type="ECO:0000259" key="2">
    <source>
        <dbReference type="Pfam" id="PF03108"/>
    </source>
</evidence>
<dbReference type="PANTHER" id="PTHR31973">
    <property type="entry name" value="POLYPROTEIN, PUTATIVE-RELATED"/>
    <property type="match status" value="1"/>
</dbReference>
<evidence type="ECO:0000256" key="1">
    <source>
        <dbReference type="SAM" id="Coils"/>
    </source>
</evidence>
<gene>
    <name evidence="3" type="ORF">TCM_043370</name>
</gene>
<organism evidence="3 4">
    <name type="scientific">Theobroma cacao</name>
    <name type="common">Cacao</name>
    <name type="synonym">Cocoa</name>
    <dbReference type="NCBI Taxonomy" id="3641"/>
    <lineage>
        <taxon>Eukaryota</taxon>
        <taxon>Viridiplantae</taxon>
        <taxon>Streptophyta</taxon>
        <taxon>Embryophyta</taxon>
        <taxon>Tracheophyta</taxon>
        <taxon>Spermatophyta</taxon>
        <taxon>Magnoliopsida</taxon>
        <taxon>eudicotyledons</taxon>
        <taxon>Gunneridae</taxon>
        <taxon>Pentapetalae</taxon>
        <taxon>rosids</taxon>
        <taxon>malvids</taxon>
        <taxon>Malvales</taxon>
        <taxon>Malvaceae</taxon>
        <taxon>Byttnerioideae</taxon>
        <taxon>Theobroma</taxon>
    </lineage>
</organism>
<dbReference type="PANTHER" id="PTHR31973:SF195">
    <property type="entry name" value="MUDR FAMILY TRANSPOSASE"/>
    <property type="match status" value="1"/>
</dbReference>
<keyword evidence="4" id="KW-1185">Reference proteome</keyword>
<accession>A0A061FPN9</accession>
<sequence>MQRVKSDLSFVGLMKLVEDVVGVVMEFSNENATLEDNIATLEGDITTFEDKTASNEGNEDLFLVGAEKFSFQTIITKESTCADDHLYKGRIFSSKVELKRALNMLALKEHFGIRVKRSCTGHYKVGCKDKACKFSVRATKLPEGGEYWQVRTFHKVHTCTVDGLQGRFATASVKIIGELMSHKVQANEVALRPKDIIGEMRVQWGFECLYELHHSLCGYHLKKNFKNKFKRDDVSMIFTLARDYYKVSGFNRHMNQLKQIHARAHTDLMRIGPKRWARACSLARRYQMMTSNIAECVNSCLKHARQMLITILIKFIRDKF</sequence>
<dbReference type="HOGENOM" id="CLU_869904_0_0_1"/>
<name>A0A061FPN9_THECC</name>
<dbReference type="InterPro" id="IPR004332">
    <property type="entry name" value="Transposase_MuDR"/>
</dbReference>
<proteinExistence type="predicted"/>
<feature type="coiled-coil region" evidence="1">
    <location>
        <begin position="24"/>
        <end position="51"/>
    </location>
</feature>
<feature type="domain" description="Transposase MuDR plant" evidence="2">
    <location>
        <begin position="85"/>
        <end position="143"/>
    </location>
</feature>
<protein>
    <recommendedName>
        <fullName evidence="2">Transposase MuDR plant domain-containing protein</fullName>
    </recommendedName>
</protein>
<dbReference type="Proteomes" id="UP000026915">
    <property type="component" value="Chromosome 10"/>
</dbReference>
<dbReference type="AlphaFoldDB" id="A0A061FPN9"/>